<dbReference type="InterPro" id="IPR015424">
    <property type="entry name" value="PyrdxlP-dep_Trfase"/>
</dbReference>
<dbReference type="AlphaFoldDB" id="A0A1I0GW85"/>
<dbReference type="Proteomes" id="UP000198618">
    <property type="component" value="Unassembled WGS sequence"/>
</dbReference>
<dbReference type="InterPro" id="IPR015422">
    <property type="entry name" value="PyrdxlP-dep_Trfase_small"/>
</dbReference>
<dbReference type="SUPFAM" id="SSF53383">
    <property type="entry name" value="PLP-dependent transferases"/>
    <property type="match status" value="1"/>
</dbReference>
<evidence type="ECO:0000313" key="2">
    <source>
        <dbReference type="Proteomes" id="UP000198618"/>
    </source>
</evidence>
<keyword evidence="2" id="KW-1185">Reference proteome</keyword>
<reference evidence="1 2" key="1">
    <citation type="submission" date="2016-10" db="EMBL/GenBank/DDBJ databases">
        <authorList>
            <person name="de Groot N.N."/>
        </authorList>
    </citation>
    <scope>NUCLEOTIDE SEQUENCE [LARGE SCALE GENOMIC DNA]</scope>
    <source>
        <strain evidence="1 2">IBRC-M 10780</strain>
    </source>
</reference>
<gene>
    <name evidence="1" type="ORF">SAMN05216389_12518</name>
</gene>
<dbReference type="EMBL" id="FOHE01000025">
    <property type="protein sequence ID" value="SET75644.1"/>
    <property type="molecule type" value="Genomic_DNA"/>
</dbReference>
<organism evidence="1 2">
    <name type="scientific">Oceanobacillus limi</name>
    <dbReference type="NCBI Taxonomy" id="930131"/>
    <lineage>
        <taxon>Bacteria</taxon>
        <taxon>Bacillati</taxon>
        <taxon>Bacillota</taxon>
        <taxon>Bacilli</taxon>
        <taxon>Bacillales</taxon>
        <taxon>Bacillaceae</taxon>
        <taxon>Oceanobacillus</taxon>
    </lineage>
</organism>
<dbReference type="STRING" id="930131.SAMN05216389_12518"/>
<keyword evidence="1" id="KW-0808">Transferase</keyword>
<proteinExistence type="predicted"/>
<dbReference type="GO" id="GO:0008483">
    <property type="term" value="F:transaminase activity"/>
    <property type="evidence" value="ECO:0007669"/>
    <property type="project" value="UniProtKB-KW"/>
</dbReference>
<dbReference type="Gene3D" id="3.90.1150.10">
    <property type="entry name" value="Aspartate Aminotransferase, domain 1"/>
    <property type="match status" value="1"/>
</dbReference>
<protein>
    <submittedName>
        <fullName evidence="1">Aminotransferase class-III</fullName>
    </submittedName>
</protein>
<sequence length="66" mass="7198">MRSTINAPLAPIVVQEALKRGLLCRAVLYDGQDTLAFAPPFIITKEQVEQIIAILHEALLVVGKSL</sequence>
<keyword evidence="1" id="KW-0032">Aminotransferase</keyword>
<name>A0A1I0GW85_9BACI</name>
<accession>A0A1I0GW85</accession>
<evidence type="ECO:0000313" key="1">
    <source>
        <dbReference type="EMBL" id="SET75644.1"/>
    </source>
</evidence>